<dbReference type="Proteomes" id="UP001177021">
    <property type="component" value="Unassembled WGS sequence"/>
</dbReference>
<name>A0ACB0JW95_TRIPR</name>
<proteinExistence type="predicted"/>
<organism evidence="1 2">
    <name type="scientific">Trifolium pratense</name>
    <name type="common">Red clover</name>
    <dbReference type="NCBI Taxonomy" id="57577"/>
    <lineage>
        <taxon>Eukaryota</taxon>
        <taxon>Viridiplantae</taxon>
        <taxon>Streptophyta</taxon>
        <taxon>Embryophyta</taxon>
        <taxon>Tracheophyta</taxon>
        <taxon>Spermatophyta</taxon>
        <taxon>Magnoliopsida</taxon>
        <taxon>eudicotyledons</taxon>
        <taxon>Gunneridae</taxon>
        <taxon>Pentapetalae</taxon>
        <taxon>rosids</taxon>
        <taxon>fabids</taxon>
        <taxon>Fabales</taxon>
        <taxon>Fabaceae</taxon>
        <taxon>Papilionoideae</taxon>
        <taxon>50 kb inversion clade</taxon>
        <taxon>NPAAA clade</taxon>
        <taxon>Hologalegina</taxon>
        <taxon>IRL clade</taxon>
        <taxon>Trifolieae</taxon>
        <taxon>Trifolium</taxon>
    </lineage>
</organism>
<sequence>MLNLQRPLLLYNLLCQDIVYSTLHLLLHGQILPVCSWNLVISTEPYNKTRFLHRYLTSVIGKSILMSSTFKIIRELERLLLMI</sequence>
<gene>
    <name evidence="1" type="ORF">MILVUS5_LOCUS16326</name>
</gene>
<keyword evidence="2" id="KW-1185">Reference proteome</keyword>
<protein>
    <submittedName>
        <fullName evidence="1">Uncharacterized protein</fullName>
    </submittedName>
</protein>
<comment type="caution">
    <text evidence="1">The sequence shown here is derived from an EMBL/GenBank/DDBJ whole genome shotgun (WGS) entry which is preliminary data.</text>
</comment>
<accession>A0ACB0JW95</accession>
<reference evidence="1" key="1">
    <citation type="submission" date="2023-10" db="EMBL/GenBank/DDBJ databases">
        <authorList>
            <person name="Rodriguez Cubillos JULIANA M."/>
            <person name="De Vega J."/>
        </authorList>
    </citation>
    <scope>NUCLEOTIDE SEQUENCE</scope>
</reference>
<evidence type="ECO:0000313" key="2">
    <source>
        <dbReference type="Proteomes" id="UP001177021"/>
    </source>
</evidence>
<dbReference type="EMBL" id="CASHSV030000109">
    <property type="protein sequence ID" value="CAJ2647893.1"/>
    <property type="molecule type" value="Genomic_DNA"/>
</dbReference>
<evidence type="ECO:0000313" key="1">
    <source>
        <dbReference type="EMBL" id="CAJ2647893.1"/>
    </source>
</evidence>